<organism evidence="1 2">
    <name type="scientific">Hanseniaspora opuntiae</name>
    <dbReference type="NCBI Taxonomy" id="211096"/>
    <lineage>
        <taxon>Eukaryota</taxon>
        <taxon>Fungi</taxon>
        <taxon>Dikarya</taxon>
        <taxon>Ascomycota</taxon>
        <taxon>Saccharomycotina</taxon>
        <taxon>Saccharomycetes</taxon>
        <taxon>Saccharomycodales</taxon>
        <taxon>Saccharomycodaceae</taxon>
        <taxon>Hanseniaspora</taxon>
    </lineage>
</organism>
<evidence type="ECO:0000313" key="2">
    <source>
        <dbReference type="Proteomes" id="UP000095605"/>
    </source>
</evidence>
<protein>
    <submittedName>
        <fullName evidence="1">Uncharacterized protein</fullName>
    </submittedName>
</protein>
<dbReference type="OrthoDB" id="3972666at2759"/>
<sequence length="559" mass="65537">MGTDSLNPGDVLAVHGDLPSVVDKISWFKVCKSLSIEDVHKNITNQLNTNFEKYYLTPWDKDMYICNLNVILESLVFIQEVLYINKIVVQKAYSLLSAYLIETKSFLDIFFKSYCYLVSYGDRYCIDDKIKSFLKFLIVKQPILCDKFLFQLFDLCIKQNNPLIALEIGLCNNGCFENCEKIQKHAYEWIHSYTKKSQLLQNSILNFSLCSLRTSDEIFNNITLTIENLMAYPFNEETTDLIYNLLFESLLLNPSLDRSTDSNPLSYFTSLINFKSASKSELIFEDKVISKIFALLADHTYKSQNSHKGLFINKAKELWVLINDKKMQQTYLDDHVQVTELKKKFINIKLDDGFHQLQFEENVMLKKSLKPFWETSGFDEEDDTRNFVKQYSYENLHFCPELTCMIIETPFLDPNYSLSESGTPQSKLHLKLNFFEYLILLAFGNEDNMNFESLKGFFYKYLDNCYPHIKHNDDNSRSLFKKSLKPIYKSNLLISHNWTTEKKNSKTLKWGAFLTKWKECFEKDDYTNFTLSLNINKKLNIDKSKYILDNTLGRYVCCL</sequence>
<dbReference type="Proteomes" id="UP000095605">
    <property type="component" value="Unassembled WGS sequence"/>
</dbReference>
<name>A0A1E5RRQ1_9ASCO</name>
<keyword evidence="2" id="KW-1185">Reference proteome</keyword>
<dbReference type="AlphaFoldDB" id="A0A1E5RRQ1"/>
<dbReference type="EMBL" id="LPNL01000003">
    <property type="protein sequence ID" value="OEJ89590.1"/>
    <property type="molecule type" value="Genomic_DNA"/>
</dbReference>
<accession>A0A1E5RRQ1</accession>
<comment type="caution">
    <text evidence="1">The sequence shown here is derived from an EMBL/GenBank/DDBJ whole genome shotgun (WGS) entry which is preliminary data.</text>
</comment>
<proteinExistence type="predicted"/>
<evidence type="ECO:0000313" key="1">
    <source>
        <dbReference type="EMBL" id="OEJ89590.1"/>
    </source>
</evidence>
<reference evidence="2" key="1">
    <citation type="journal article" date="2016" name="Genome Announc.">
        <title>Genome sequences of three species of Hanseniaspora isolated from spontaneous wine fermentations.</title>
        <authorList>
            <person name="Sternes P.R."/>
            <person name="Lee D."/>
            <person name="Kutyna D.R."/>
            <person name="Borneman A.R."/>
        </authorList>
    </citation>
    <scope>NUCLEOTIDE SEQUENCE [LARGE SCALE GENOMIC DNA]</scope>
    <source>
        <strain evidence="2">AWRI3578</strain>
    </source>
</reference>
<gene>
    <name evidence="1" type="ORF">AWRI3578_g1362</name>
</gene>